<reference evidence="4" key="5">
    <citation type="submission" date="2018-04" db="UniProtKB">
        <authorList>
            <consortium name="EnsemblFungi"/>
        </authorList>
    </citation>
    <scope>IDENTIFICATION</scope>
    <source>
        <strain evidence="4">R3-111a-1</strain>
    </source>
</reference>
<gene>
    <name evidence="4" type="primary">20349640</name>
    <name evidence="3" type="ORF">GGTG_09182</name>
</gene>
<dbReference type="PANTHER" id="PTHR38847:SF1">
    <property type="entry name" value="PSEUDOURIDINE SYNTHASE RSUA_RLUA-LIKE DOMAIN-CONTAINING PROTEIN"/>
    <property type="match status" value="1"/>
</dbReference>
<feature type="region of interest" description="Disordered" evidence="1">
    <location>
        <begin position="54"/>
        <end position="87"/>
    </location>
</feature>
<dbReference type="HOGENOM" id="CLU_090711_0_0_1"/>
<dbReference type="Proteomes" id="UP000006039">
    <property type="component" value="Unassembled WGS sequence"/>
</dbReference>
<dbReference type="OrthoDB" id="3786236at2759"/>
<dbReference type="VEuPathDB" id="FungiDB:GGTG_09182"/>
<dbReference type="PANTHER" id="PTHR38847">
    <property type="match status" value="1"/>
</dbReference>
<evidence type="ECO:0000313" key="4">
    <source>
        <dbReference type="EnsemblFungi" id="EJT72316"/>
    </source>
</evidence>
<dbReference type="EMBL" id="GL385399">
    <property type="protein sequence ID" value="EJT72316.1"/>
    <property type="molecule type" value="Genomic_DNA"/>
</dbReference>
<sequence length="268" mass="27967">MGSFSKFACLLAVAAAGAAQGLVDQSTAAPATSIEPISPTELPTSVLEPIGISSSASSSTGTSITPTATSTPAPHTPSANITSISFSGNGCPQGTHMQVTGDLISGLQFTVPNFTVASRSDFDPRKRTANCQAHLNIGVGEKGWQISPDLIGYRGFSVLDSSGTRVDFYVTSYWSHDAAVTESTKTTISNPDGRRLAKFVDTAVRHELWSACAGKNGGSVGLLNINFRASVVSTDTAALAYFGPLEVLGRPEAEVSQTITYKLRQCQS</sequence>
<dbReference type="Pfam" id="PF14273">
    <property type="entry name" value="DUF4360"/>
    <property type="match status" value="1"/>
</dbReference>
<keyword evidence="5" id="KW-1185">Reference proteome</keyword>
<dbReference type="eggNOG" id="ENOG502SV77">
    <property type="taxonomic scope" value="Eukaryota"/>
</dbReference>
<dbReference type="InterPro" id="IPR025649">
    <property type="entry name" value="DUF4360"/>
</dbReference>
<reference evidence="3" key="3">
    <citation type="submission" date="2010-09" db="EMBL/GenBank/DDBJ databases">
        <title>Annotation of Gaeumannomyces graminis var. tritici R3-111a-1.</title>
        <authorList>
            <consortium name="The Broad Institute Genome Sequencing Platform"/>
            <person name="Ma L.-J."/>
            <person name="Dead R."/>
            <person name="Young S.K."/>
            <person name="Zeng Q."/>
            <person name="Gargeya S."/>
            <person name="Fitzgerald M."/>
            <person name="Haas B."/>
            <person name="Abouelleil A."/>
            <person name="Alvarado L."/>
            <person name="Arachchi H.M."/>
            <person name="Berlin A."/>
            <person name="Brown A."/>
            <person name="Chapman S.B."/>
            <person name="Chen Z."/>
            <person name="Dunbar C."/>
            <person name="Freedman E."/>
            <person name="Gearin G."/>
            <person name="Gellesch M."/>
            <person name="Goldberg J."/>
            <person name="Griggs A."/>
            <person name="Gujja S."/>
            <person name="Heiman D."/>
            <person name="Howarth C."/>
            <person name="Larson L."/>
            <person name="Lui A."/>
            <person name="MacDonald P.J.P."/>
            <person name="Mehta T."/>
            <person name="Montmayeur A."/>
            <person name="Murphy C."/>
            <person name="Neiman D."/>
            <person name="Pearson M."/>
            <person name="Priest M."/>
            <person name="Roberts A."/>
            <person name="Saif S."/>
            <person name="Shea T."/>
            <person name="Shenoy N."/>
            <person name="Sisk P."/>
            <person name="Stolte C."/>
            <person name="Sykes S."/>
            <person name="Yandava C."/>
            <person name="Wortman J."/>
            <person name="Nusbaum C."/>
            <person name="Birren B."/>
        </authorList>
    </citation>
    <scope>NUCLEOTIDE SEQUENCE</scope>
    <source>
        <strain evidence="3">R3-111a-1</strain>
    </source>
</reference>
<organism evidence="3">
    <name type="scientific">Gaeumannomyces tritici (strain R3-111a-1)</name>
    <name type="common">Wheat and barley take-all root rot fungus</name>
    <name type="synonym">Gaeumannomyces graminis var. tritici</name>
    <dbReference type="NCBI Taxonomy" id="644352"/>
    <lineage>
        <taxon>Eukaryota</taxon>
        <taxon>Fungi</taxon>
        <taxon>Dikarya</taxon>
        <taxon>Ascomycota</taxon>
        <taxon>Pezizomycotina</taxon>
        <taxon>Sordariomycetes</taxon>
        <taxon>Sordariomycetidae</taxon>
        <taxon>Magnaporthales</taxon>
        <taxon>Magnaporthaceae</taxon>
        <taxon>Gaeumannomyces</taxon>
    </lineage>
</organism>
<dbReference type="GeneID" id="20349640"/>
<proteinExistence type="predicted"/>
<accession>J3P6P0</accession>
<evidence type="ECO:0000256" key="1">
    <source>
        <dbReference type="SAM" id="MobiDB-lite"/>
    </source>
</evidence>
<protein>
    <recommendedName>
        <fullName evidence="6">Secreted protein</fullName>
    </recommendedName>
</protein>
<evidence type="ECO:0000313" key="5">
    <source>
        <dbReference type="Proteomes" id="UP000006039"/>
    </source>
</evidence>
<evidence type="ECO:0000313" key="3">
    <source>
        <dbReference type="EMBL" id="EJT72316.1"/>
    </source>
</evidence>
<feature type="chain" id="PRO_5015095008" description="Secreted protein" evidence="2">
    <location>
        <begin position="22"/>
        <end position="268"/>
    </location>
</feature>
<reference evidence="5" key="1">
    <citation type="submission" date="2010-07" db="EMBL/GenBank/DDBJ databases">
        <title>The genome sequence of Gaeumannomyces graminis var. tritici strain R3-111a-1.</title>
        <authorList>
            <consortium name="The Broad Institute Genome Sequencing Platform"/>
            <person name="Ma L.-J."/>
            <person name="Dead R."/>
            <person name="Young S."/>
            <person name="Zeng Q."/>
            <person name="Koehrsen M."/>
            <person name="Alvarado L."/>
            <person name="Berlin A."/>
            <person name="Chapman S.B."/>
            <person name="Chen Z."/>
            <person name="Freedman E."/>
            <person name="Gellesch M."/>
            <person name="Goldberg J."/>
            <person name="Griggs A."/>
            <person name="Gujja S."/>
            <person name="Heilman E.R."/>
            <person name="Heiman D."/>
            <person name="Hepburn T."/>
            <person name="Howarth C."/>
            <person name="Jen D."/>
            <person name="Larson L."/>
            <person name="Mehta T."/>
            <person name="Neiman D."/>
            <person name="Pearson M."/>
            <person name="Roberts A."/>
            <person name="Saif S."/>
            <person name="Shea T."/>
            <person name="Shenoy N."/>
            <person name="Sisk P."/>
            <person name="Stolte C."/>
            <person name="Sykes S."/>
            <person name="Walk T."/>
            <person name="White J."/>
            <person name="Yandava C."/>
            <person name="Haas B."/>
            <person name="Nusbaum C."/>
            <person name="Birren B."/>
        </authorList>
    </citation>
    <scope>NUCLEOTIDE SEQUENCE [LARGE SCALE GENOMIC DNA]</scope>
    <source>
        <strain evidence="5">R3-111a-1</strain>
    </source>
</reference>
<name>J3P6P0_GAET3</name>
<keyword evidence="2" id="KW-0732">Signal</keyword>
<evidence type="ECO:0008006" key="6">
    <source>
        <dbReference type="Google" id="ProtNLM"/>
    </source>
</evidence>
<dbReference type="RefSeq" id="XP_009225290.1">
    <property type="nucleotide sequence ID" value="XM_009227026.1"/>
</dbReference>
<dbReference type="AlphaFoldDB" id="J3P6P0"/>
<reference evidence="4" key="4">
    <citation type="journal article" date="2015" name="G3 (Bethesda)">
        <title>Genome sequences of three phytopathogenic species of the Magnaporthaceae family of fungi.</title>
        <authorList>
            <person name="Okagaki L.H."/>
            <person name="Nunes C.C."/>
            <person name="Sailsbery J."/>
            <person name="Clay B."/>
            <person name="Brown D."/>
            <person name="John T."/>
            <person name="Oh Y."/>
            <person name="Young N."/>
            <person name="Fitzgerald M."/>
            <person name="Haas B.J."/>
            <person name="Zeng Q."/>
            <person name="Young S."/>
            <person name="Adiconis X."/>
            <person name="Fan L."/>
            <person name="Levin J.Z."/>
            <person name="Mitchell T.K."/>
            <person name="Okubara P.A."/>
            <person name="Farman M.L."/>
            <person name="Kohn L.M."/>
            <person name="Birren B."/>
            <person name="Ma L.-J."/>
            <person name="Dean R.A."/>
        </authorList>
    </citation>
    <scope>NUCLEOTIDE SEQUENCE</scope>
    <source>
        <strain evidence="4">R3-111a-1</strain>
    </source>
</reference>
<feature type="compositionally biased region" description="Low complexity" evidence="1">
    <location>
        <begin position="54"/>
        <end position="79"/>
    </location>
</feature>
<evidence type="ECO:0000256" key="2">
    <source>
        <dbReference type="SAM" id="SignalP"/>
    </source>
</evidence>
<feature type="signal peptide" evidence="2">
    <location>
        <begin position="1"/>
        <end position="21"/>
    </location>
</feature>
<dbReference type="EnsemblFungi" id="EJT72316">
    <property type="protein sequence ID" value="EJT72316"/>
    <property type="gene ID" value="GGTG_09182"/>
</dbReference>
<reference evidence="3" key="2">
    <citation type="submission" date="2010-07" db="EMBL/GenBank/DDBJ databases">
        <authorList>
            <consortium name="The Broad Institute Genome Sequencing Platform"/>
            <consortium name="Broad Institute Genome Sequencing Center for Infectious Disease"/>
            <person name="Ma L.-J."/>
            <person name="Dead R."/>
            <person name="Young S."/>
            <person name="Zeng Q."/>
            <person name="Koehrsen M."/>
            <person name="Alvarado L."/>
            <person name="Berlin A."/>
            <person name="Chapman S.B."/>
            <person name="Chen Z."/>
            <person name="Freedman E."/>
            <person name="Gellesch M."/>
            <person name="Goldberg J."/>
            <person name="Griggs A."/>
            <person name="Gujja S."/>
            <person name="Heilman E.R."/>
            <person name="Heiman D."/>
            <person name="Hepburn T."/>
            <person name="Howarth C."/>
            <person name="Jen D."/>
            <person name="Larson L."/>
            <person name="Mehta T."/>
            <person name="Neiman D."/>
            <person name="Pearson M."/>
            <person name="Roberts A."/>
            <person name="Saif S."/>
            <person name="Shea T."/>
            <person name="Shenoy N."/>
            <person name="Sisk P."/>
            <person name="Stolte C."/>
            <person name="Sykes S."/>
            <person name="Walk T."/>
            <person name="White J."/>
            <person name="Yandava C."/>
            <person name="Haas B."/>
            <person name="Nusbaum C."/>
            <person name="Birren B."/>
        </authorList>
    </citation>
    <scope>NUCLEOTIDE SEQUENCE</scope>
    <source>
        <strain evidence="3">R3-111a-1</strain>
    </source>
</reference>